<protein>
    <submittedName>
        <fullName evidence="1">Uncharacterized protein</fullName>
    </submittedName>
</protein>
<gene>
    <name evidence="1" type="ORF">PEVE_00007725</name>
</gene>
<evidence type="ECO:0000313" key="2">
    <source>
        <dbReference type="Proteomes" id="UP001159427"/>
    </source>
</evidence>
<comment type="caution">
    <text evidence="1">The sequence shown here is derived from an EMBL/GenBank/DDBJ whole genome shotgun (WGS) entry which is preliminary data.</text>
</comment>
<reference evidence="1 2" key="1">
    <citation type="submission" date="2022-05" db="EMBL/GenBank/DDBJ databases">
        <authorList>
            <consortium name="Genoscope - CEA"/>
            <person name="William W."/>
        </authorList>
    </citation>
    <scope>NUCLEOTIDE SEQUENCE [LARGE SCALE GENOMIC DNA]</scope>
</reference>
<dbReference type="EMBL" id="CALNXI010001515">
    <property type="protein sequence ID" value="CAH3171125.1"/>
    <property type="molecule type" value="Genomic_DNA"/>
</dbReference>
<accession>A0ABN8R146</accession>
<dbReference type="PANTHER" id="PTHR31751">
    <property type="entry name" value="SI:CH211-108C17.2-RELATED-RELATED"/>
    <property type="match status" value="1"/>
</dbReference>
<proteinExistence type="predicted"/>
<sequence>MSGAVLTLQWNCDSGHFGTWGSSDVLTVRNNQKVYELLLSGNNFLKFSLLSKFLGLEIISETFFHRIQKVYCCPSVKSMWNDVKDVIHDSISHPVKAHCMICVYTLMEERLKLVVDREVVNSWETGGKSANMQGAKKVSFTACHSLLQRLKDVLKVDHLVTDASPSTESRHWRRV</sequence>
<name>A0ABN8R146_9CNID</name>
<keyword evidence="2" id="KW-1185">Reference proteome</keyword>
<dbReference type="Proteomes" id="UP001159427">
    <property type="component" value="Unassembled WGS sequence"/>
</dbReference>
<evidence type="ECO:0000313" key="1">
    <source>
        <dbReference type="EMBL" id="CAH3171125.1"/>
    </source>
</evidence>
<organism evidence="1 2">
    <name type="scientific">Porites evermanni</name>
    <dbReference type="NCBI Taxonomy" id="104178"/>
    <lineage>
        <taxon>Eukaryota</taxon>
        <taxon>Metazoa</taxon>
        <taxon>Cnidaria</taxon>
        <taxon>Anthozoa</taxon>
        <taxon>Hexacorallia</taxon>
        <taxon>Scleractinia</taxon>
        <taxon>Fungiina</taxon>
        <taxon>Poritidae</taxon>
        <taxon>Porites</taxon>
    </lineage>
</organism>
<dbReference type="PANTHER" id="PTHR31751:SF7">
    <property type="entry name" value="THAP-TYPE DOMAIN-CONTAINING PROTEIN"/>
    <property type="match status" value="1"/>
</dbReference>